<dbReference type="OrthoDB" id="2425321at2759"/>
<name>A0A0C9WIP0_9AGAR</name>
<reference evidence="2 3" key="1">
    <citation type="submission" date="2014-04" db="EMBL/GenBank/DDBJ databases">
        <authorList>
            <consortium name="DOE Joint Genome Institute"/>
            <person name="Kuo A."/>
            <person name="Kohler A."/>
            <person name="Nagy L.G."/>
            <person name="Floudas D."/>
            <person name="Copeland A."/>
            <person name="Barry K.W."/>
            <person name="Cichocki N."/>
            <person name="Veneault-Fourrey C."/>
            <person name="LaButti K."/>
            <person name="Lindquist E.A."/>
            <person name="Lipzen A."/>
            <person name="Lundell T."/>
            <person name="Morin E."/>
            <person name="Murat C."/>
            <person name="Sun H."/>
            <person name="Tunlid A."/>
            <person name="Henrissat B."/>
            <person name="Grigoriev I.V."/>
            <person name="Hibbett D.S."/>
            <person name="Martin F."/>
            <person name="Nordberg H.P."/>
            <person name="Cantor M.N."/>
            <person name="Hua S.X."/>
        </authorList>
    </citation>
    <scope>NUCLEOTIDE SEQUENCE [LARGE SCALE GENOMIC DNA]</scope>
    <source>
        <strain evidence="2 3">LaAM-08-1</strain>
    </source>
</reference>
<sequence length="171" mass="18672">MGLRGSVTPGGGRHDSSTLPQKRGHPQTRTMQMLSPGRAIIGQSVNKDTTSTRKGPSSARIEKAKGVSTPSKQSVNDEEIRIKLGRSGAGKSSRLIGQLTGKFPLEDEEDDTSRTRRRTERADTLPSSTIPTLELPEDPRIWSPTRLSAYPLSTRDLTAFAKEKQITGKTF</sequence>
<dbReference type="EMBL" id="KN838853">
    <property type="protein sequence ID" value="KIJ93279.1"/>
    <property type="molecule type" value="Genomic_DNA"/>
</dbReference>
<dbReference type="AlphaFoldDB" id="A0A0C9WIP0"/>
<proteinExistence type="predicted"/>
<organism evidence="2 3">
    <name type="scientific">Laccaria amethystina LaAM-08-1</name>
    <dbReference type="NCBI Taxonomy" id="1095629"/>
    <lineage>
        <taxon>Eukaryota</taxon>
        <taxon>Fungi</taxon>
        <taxon>Dikarya</taxon>
        <taxon>Basidiomycota</taxon>
        <taxon>Agaricomycotina</taxon>
        <taxon>Agaricomycetes</taxon>
        <taxon>Agaricomycetidae</taxon>
        <taxon>Agaricales</taxon>
        <taxon>Agaricineae</taxon>
        <taxon>Hydnangiaceae</taxon>
        <taxon>Laccaria</taxon>
    </lineage>
</organism>
<evidence type="ECO:0000313" key="3">
    <source>
        <dbReference type="Proteomes" id="UP000054477"/>
    </source>
</evidence>
<protein>
    <submittedName>
        <fullName evidence="2">Uncharacterized protein</fullName>
    </submittedName>
</protein>
<feature type="region of interest" description="Disordered" evidence="1">
    <location>
        <begin position="1"/>
        <end position="139"/>
    </location>
</feature>
<gene>
    <name evidence="2" type="ORF">K443DRAFT_12977</name>
</gene>
<keyword evidence="3" id="KW-1185">Reference proteome</keyword>
<dbReference type="HOGENOM" id="CLU_1563111_0_0_1"/>
<evidence type="ECO:0000313" key="2">
    <source>
        <dbReference type="EMBL" id="KIJ93279.1"/>
    </source>
</evidence>
<dbReference type="Proteomes" id="UP000054477">
    <property type="component" value="Unassembled WGS sequence"/>
</dbReference>
<accession>A0A0C9WIP0</accession>
<reference evidence="3" key="2">
    <citation type="submission" date="2015-01" db="EMBL/GenBank/DDBJ databases">
        <title>Evolutionary Origins and Diversification of the Mycorrhizal Mutualists.</title>
        <authorList>
            <consortium name="DOE Joint Genome Institute"/>
            <consortium name="Mycorrhizal Genomics Consortium"/>
            <person name="Kohler A."/>
            <person name="Kuo A."/>
            <person name="Nagy L.G."/>
            <person name="Floudas D."/>
            <person name="Copeland A."/>
            <person name="Barry K.W."/>
            <person name="Cichocki N."/>
            <person name="Veneault-Fourrey C."/>
            <person name="LaButti K."/>
            <person name="Lindquist E.A."/>
            <person name="Lipzen A."/>
            <person name="Lundell T."/>
            <person name="Morin E."/>
            <person name="Murat C."/>
            <person name="Riley R."/>
            <person name="Ohm R."/>
            <person name="Sun H."/>
            <person name="Tunlid A."/>
            <person name="Henrissat B."/>
            <person name="Grigoriev I.V."/>
            <person name="Hibbett D.S."/>
            <person name="Martin F."/>
        </authorList>
    </citation>
    <scope>NUCLEOTIDE SEQUENCE [LARGE SCALE GENOMIC DNA]</scope>
    <source>
        <strain evidence="3">LaAM-08-1</strain>
    </source>
</reference>
<feature type="compositionally biased region" description="Polar residues" evidence="1">
    <location>
        <begin position="43"/>
        <end position="55"/>
    </location>
</feature>
<evidence type="ECO:0000256" key="1">
    <source>
        <dbReference type="SAM" id="MobiDB-lite"/>
    </source>
</evidence>